<proteinExistence type="predicted"/>
<dbReference type="SUPFAM" id="SSF82704">
    <property type="entry name" value="AlbA-like"/>
    <property type="match status" value="1"/>
</dbReference>
<feature type="domain" description="DNA/RNA-binding protein Alba-like" evidence="1">
    <location>
        <begin position="4"/>
        <end position="58"/>
    </location>
</feature>
<dbReference type="Pfam" id="PF01918">
    <property type="entry name" value="Alba"/>
    <property type="match status" value="1"/>
</dbReference>
<evidence type="ECO:0000313" key="2">
    <source>
        <dbReference type="EMBL" id="AFK50673.1"/>
    </source>
</evidence>
<dbReference type="Proteomes" id="UP000005270">
    <property type="component" value="Chromosome"/>
</dbReference>
<dbReference type="InParanoid" id="I3TD35"/>
<dbReference type="AlphaFoldDB" id="I3TD35"/>
<dbReference type="HOGENOM" id="CLU_110989_2_1_2"/>
<evidence type="ECO:0000313" key="3">
    <source>
        <dbReference type="Proteomes" id="UP000005270"/>
    </source>
</evidence>
<reference evidence="2 3" key="1">
    <citation type="journal article" date="2012" name="J. Bacteriol.">
        <title>Complete genome sequence of the hyperthermophilic cellulolytic Crenarchaeon 'Thermogladius cellulolyticus' 1633.</title>
        <authorList>
            <person name="Mardanov A.V."/>
            <person name="Kochetkova T.V."/>
            <person name="Beletsky A.V."/>
            <person name="Bonch-Osmolovskaya E.A."/>
            <person name="Ravin N.V."/>
            <person name="Skryabin K.G."/>
        </authorList>
    </citation>
    <scope>NUCLEOTIDE SEQUENCE [LARGE SCALE GENOMIC DNA]</scope>
    <source>
        <strain evidence="3">DSM 22663 / VKM B-2946 / 1633</strain>
    </source>
</reference>
<dbReference type="InterPro" id="IPR002775">
    <property type="entry name" value="DNA/RNA-bd_Alba-like"/>
</dbReference>
<dbReference type="EMBL" id="CP003531">
    <property type="protein sequence ID" value="AFK50673.1"/>
    <property type="molecule type" value="Genomic_DNA"/>
</dbReference>
<dbReference type="GO" id="GO:0003676">
    <property type="term" value="F:nucleic acid binding"/>
    <property type="evidence" value="ECO:0007669"/>
    <property type="project" value="InterPro"/>
</dbReference>
<evidence type="ECO:0000259" key="1">
    <source>
        <dbReference type="Pfam" id="PF01918"/>
    </source>
</evidence>
<protein>
    <submittedName>
        <fullName evidence="2">Alba, DNA/RNA-binding protein</fullName>
    </submittedName>
</protein>
<dbReference type="InterPro" id="IPR036882">
    <property type="entry name" value="Alba-like_dom_sf"/>
</dbReference>
<organism evidence="2 3">
    <name type="scientific">Thermogladius calderae (strain DSM 22663 / VKM B-2946 / 1633)</name>
    <dbReference type="NCBI Taxonomy" id="1184251"/>
    <lineage>
        <taxon>Archaea</taxon>
        <taxon>Thermoproteota</taxon>
        <taxon>Thermoprotei</taxon>
        <taxon>Desulfurococcales</taxon>
        <taxon>Desulfurococcaceae</taxon>
        <taxon>Thermogladius</taxon>
    </lineage>
</organism>
<keyword evidence="3" id="KW-1185">Reference proteome</keyword>
<sequence>MRRGSIDDYVIEAIVGFQEGPGLVLLKGRGPYISKAVDVYNELVHRLGDGLELVKVEIGSERVKGRVFSYITISLKKKF</sequence>
<accession>I3TD35</accession>
<dbReference type="eggNOG" id="arCOG01753">
    <property type="taxonomic scope" value="Archaea"/>
</dbReference>
<dbReference type="KEGG" id="thg:TCELL_0248"/>
<gene>
    <name evidence="2" type="ordered locus">TCELL_0248</name>
</gene>
<dbReference type="Gene3D" id="3.30.110.20">
    <property type="entry name" value="Alba-like domain"/>
    <property type="match status" value="1"/>
</dbReference>
<name>I3TD35_THEC1</name>
<dbReference type="FunCoup" id="I3TD35">
    <property type="interactions" value="1"/>
</dbReference>